<dbReference type="CDD" id="cd23163">
    <property type="entry name" value="Prefoldin_2"/>
    <property type="match status" value="1"/>
</dbReference>
<dbReference type="GO" id="GO:0016272">
    <property type="term" value="C:prefoldin complex"/>
    <property type="evidence" value="ECO:0007669"/>
    <property type="project" value="InterPro"/>
</dbReference>
<organism evidence="6 7">
    <name type="scientific">Ramazzottius varieornatus</name>
    <name type="common">Water bear</name>
    <name type="synonym">Tardigrade</name>
    <dbReference type="NCBI Taxonomy" id="947166"/>
    <lineage>
        <taxon>Eukaryota</taxon>
        <taxon>Metazoa</taxon>
        <taxon>Ecdysozoa</taxon>
        <taxon>Tardigrada</taxon>
        <taxon>Eutardigrada</taxon>
        <taxon>Parachela</taxon>
        <taxon>Hypsibioidea</taxon>
        <taxon>Ramazzottiidae</taxon>
        <taxon>Ramazzottius</taxon>
    </lineage>
</organism>
<evidence type="ECO:0000313" key="6">
    <source>
        <dbReference type="EMBL" id="GAV08827.1"/>
    </source>
</evidence>
<dbReference type="SUPFAM" id="SSF46579">
    <property type="entry name" value="Prefoldin"/>
    <property type="match status" value="1"/>
</dbReference>
<proteinExistence type="inferred from homology"/>
<evidence type="ECO:0000256" key="1">
    <source>
        <dbReference type="ARBA" id="ARBA00008045"/>
    </source>
</evidence>
<comment type="function">
    <text evidence="4">Binds specifically to cytosolic chaperonin (c-CPN) and transfers target proteins to it. Binds to nascent polypeptide chain and promotes folding in an environment in which there are many competing pathways for nonnative proteins.</text>
</comment>
<dbReference type="AlphaFoldDB" id="A0A1D1W5U8"/>
<dbReference type="STRING" id="947166.A0A1D1W5U8"/>
<dbReference type="InterPro" id="IPR002777">
    <property type="entry name" value="PFD_beta-like"/>
</dbReference>
<reference evidence="6 7" key="1">
    <citation type="journal article" date="2016" name="Nat. Commun.">
        <title>Extremotolerant tardigrade genome and improved radiotolerance of human cultured cells by tardigrade-unique protein.</title>
        <authorList>
            <person name="Hashimoto T."/>
            <person name="Horikawa D.D."/>
            <person name="Saito Y."/>
            <person name="Kuwahara H."/>
            <person name="Kozuka-Hata H."/>
            <person name="Shin-I T."/>
            <person name="Minakuchi Y."/>
            <person name="Ohishi K."/>
            <person name="Motoyama A."/>
            <person name="Aizu T."/>
            <person name="Enomoto A."/>
            <person name="Kondo K."/>
            <person name="Tanaka S."/>
            <person name="Hara Y."/>
            <person name="Koshikawa S."/>
            <person name="Sagara H."/>
            <person name="Miura T."/>
            <person name="Yokobori S."/>
            <person name="Miyagawa K."/>
            <person name="Suzuki Y."/>
            <person name="Kubo T."/>
            <person name="Oyama M."/>
            <person name="Kohara Y."/>
            <person name="Fujiyama A."/>
            <person name="Arakawa K."/>
            <person name="Katayama T."/>
            <person name="Toyoda A."/>
            <person name="Kunieda T."/>
        </authorList>
    </citation>
    <scope>NUCLEOTIDE SEQUENCE [LARGE SCALE GENOMIC DNA]</scope>
    <source>
        <strain evidence="6 7">YOKOZUNA-1</strain>
    </source>
</reference>
<keyword evidence="7" id="KW-1185">Reference proteome</keyword>
<comment type="similarity">
    <text evidence="1">Belongs to the prefoldin subunit beta family.</text>
</comment>
<evidence type="ECO:0008006" key="8">
    <source>
        <dbReference type="Google" id="ProtNLM"/>
    </source>
</evidence>
<name>A0A1D1W5U8_RAMVA</name>
<dbReference type="EMBL" id="BDGG01000019">
    <property type="protein sequence ID" value="GAV08827.1"/>
    <property type="molecule type" value="Genomic_DNA"/>
</dbReference>
<accession>A0A1D1W5U8</accession>
<dbReference type="GO" id="GO:0051082">
    <property type="term" value="F:unfolded protein binding"/>
    <property type="evidence" value="ECO:0007669"/>
    <property type="project" value="InterPro"/>
</dbReference>
<protein>
    <recommendedName>
        <fullName evidence="8">Prefoldin subunit 2</fullName>
    </recommendedName>
</protein>
<dbReference type="InterPro" id="IPR009053">
    <property type="entry name" value="Prefoldin"/>
</dbReference>
<dbReference type="Proteomes" id="UP000186922">
    <property type="component" value="Unassembled WGS sequence"/>
</dbReference>
<feature type="coiled-coil region" evidence="5">
    <location>
        <begin position="20"/>
        <end position="54"/>
    </location>
</feature>
<evidence type="ECO:0000256" key="5">
    <source>
        <dbReference type="SAM" id="Coils"/>
    </source>
</evidence>
<keyword evidence="5" id="KW-0175">Coiled coil</keyword>
<dbReference type="InterPro" id="IPR027235">
    <property type="entry name" value="PFD2"/>
</dbReference>
<dbReference type="PANTHER" id="PTHR13303">
    <property type="entry name" value="PREFOLDIN SUBUNIT 2"/>
    <property type="match status" value="1"/>
</dbReference>
<keyword evidence="3" id="KW-0143">Chaperone</keyword>
<gene>
    <name evidence="6" type="primary">RvY_18463-1</name>
    <name evidence="6" type="synonym">RvY_18463.1</name>
    <name evidence="6" type="ORF">RvY_18463</name>
</gene>
<comment type="caution">
    <text evidence="6">The sequence shown here is derived from an EMBL/GenBank/DDBJ whole genome shotgun (WGS) entry which is preliminary data.</text>
</comment>
<evidence type="ECO:0000256" key="3">
    <source>
        <dbReference type="ARBA" id="ARBA00023186"/>
    </source>
</evidence>
<dbReference type="FunFam" id="1.10.287.370:FF:000002">
    <property type="entry name" value="Prefoldin subunit 2"/>
    <property type="match status" value="1"/>
</dbReference>
<sequence length="135" mass="15184">MAEGSGDNTKKDTEQIVSIFSRLRQEQGSLSDKLAELEADLSEHTLVLQMMEKLEPERKCFRRVGGVLVERTVAEFIPAISDTKTQISNMLVTMREQLESKTKELQEYKKLHKIVVRGVDAPDMTIEEMSAVGSA</sequence>
<dbReference type="Gene3D" id="1.10.287.370">
    <property type="match status" value="1"/>
</dbReference>
<evidence type="ECO:0000313" key="7">
    <source>
        <dbReference type="Proteomes" id="UP000186922"/>
    </source>
</evidence>
<dbReference type="GO" id="GO:0006457">
    <property type="term" value="P:protein folding"/>
    <property type="evidence" value="ECO:0007669"/>
    <property type="project" value="InterPro"/>
</dbReference>
<evidence type="ECO:0000256" key="2">
    <source>
        <dbReference type="ARBA" id="ARBA00011695"/>
    </source>
</evidence>
<dbReference type="OrthoDB" id="29646at2759"/>
<evidence type="ECO:0000256" key="4">
    <source>
        <dbReference type="ARBA" id="ARBA00024667"/>
    </source>
</evidence>
<dbReference type="Pfam" id="PF01920">
    <property type="entry name" value="Prefoldin_2"/>
    <property type="match status" value="1"/>
</dbReference>
<comment type="subunit">
    <text evidence="2">Heterohexamer of two PFD-alpha type and four PFD-beta type subunits.</text>
</comment>